<proteinExistence type="predicted"/>
<accession>A0A843X0T7</accession>
<dbReference type="OrthoDB" id="1294469at2759"/>
<reference evidence="1" key="1">
    <citation type="submission" date="2017-07" db="EMBL/GenBank/DDBJ databases">
        <title>Taro Niue Genome Assembly and Annotation.</title>
        <authorList>
            <person name="Atibalentja N."/>
            <person name="Keating K."/>
            <person name="Fields C.J."/>
        </authorList>
    </citation>
    <scope>NUCLEOTIDE SEQUENCE</scope>
    <source>
        <strain evidence="1">Niue_2</strain>
        <tissue evidence="1">Leaf</tissue>
    </source>
</reference>
<evidence type="ECO:0000313" key="2">
    <source>
        <dbReference type="Proteomes" id="UP000652761"/>
    </source>
</evidence>
<gene>
    <name evidence="1" type="ORF">Taro_047350</name>
</gene>
<dbReference type="EMBL" id="NMUH01006083">
    <property type="protein sequence ID" value="MQM14416.1"/>
    <property type="molecule type" value="Genomic_DNA"/>
</dbReference>
<dbReference type="AlphaFoldDB" id="A0A843X0T7"/>
<keyword evidence="2" id="KW-1185">Reference proteome</keyword>
<organism evidence="1 2">
    <name type="scientific">Colocasia esculenta</name>
    <name type="common">Wild taro</name>
    <name type="synonym">Arum esculentum</name>
    <dbReference type="NCBI Taxonomy" id="4460"/>
    <lineage>
        <taxon>Eukaryota</taxon>
        <taxon>Viridiplantae</taxon>
        <taxon>Streptophyta</taxon>
        <taxon>Embryophyta</taxon>
        <taxon>Tracheophyta</taxon>
        <taxon>Spermatophyta</taxon>
        <taxon>Magnoliopsida</taxon>
        <taxon>Liliopsida</taxon>
        <taxon>Araceae</taxon>
        <taxon>Aroideae</taxon>
        <taxon>Colocasieae</taxon>
        <taxon>Colocasia</taxon>
    </lineage>
</organism>
<sequence>MDGSVDMFIYSLDVSFYPASSHASVIPNPDIALILSDCRVVSAYGSATLAYPELFLNDVSGIAKLAYCLLKIEFFPCRNMKLVPTVSQMLYRLVWTGFNLELVLLIQVVVLHGRLISEERMIQLSTHSLDSESGSTPIYAEEAFVSVMGKD</sequence>
<name>A0A843X0T7_COLES</name>
<comment type="caution">
    <text evidence="1">The sequence shown here is derived from an EMBL/GenBank/DDBJ whole genome shotgun (WGS) entry which is preliminary data.</text>
</comment>
<protein>
    <submittedName>
        <fullName evidence="1">Uncharacterized protein</fullName>
    </submittedName>
</protein>
<dbReference type="Proteomes" id="UP000652761">
    <property type="component" value="Unassembled WGS sequence"/>
</dbReference>
<evidence type="ECO:0000313" key="1">
    <source>
        <dbReference type="EMBL" id="MQM14416.1"/>
    </source>
</evidence>